<dbReference type="PANTHER" id="PTHR24148:SF64">
    <property type="entry name" value="HETEROKARYON INCOMPATIBILITY DOMAIN-CONTAINING PROTEIN"/>
    <property type="match status" value="1"/>
</dbReference>
<dbReference type="Proteomes" id="UP000605986">
    <property type="component" value="Unassembled WGS sequence"/>
</dbReference>
<proteinExistence type="predicted"/>
<gene>
    <name evidence="3" type="ORF">F53441_12702</name>
</gene>
<dbReference type="Pfam" id="PF26639">
    <property type="entry name" value="Het-6_barrel"/>
    <property type="match status" value="2"/>
</dbReference>
<feature type="domain" description="Heterokaryon incompatibility" evidence="2">
    <location>
        <begin position="128"/>
        <end position="274"/>
    </location>
</feature>
<name>A0A8H4JVL6_9HYPO</name>
<dbReference type="OrthoDB" id="2157530at2759"/>
<keyword evidence="4" id="KW-1185">Reference proteome</keyword>
<comment type="caution">
    <text evidence="3">The sequence shown here is derived from an EMBL/GenBank/DDBJ whole genome shotgun (WGS) entry which is preliminary data.</text>
</comment>
<dbReference type="InterPro" id="IPR052895">
    <property type="entry name" value="HetReg/Transcr_Mod"/>
</dbReference>
<protein>
    <submittedName>
        <fullName evidence="3">HET-domain-containing protein</fullName>
    </submittedName>
</protein>
<accession>A0A8H4JVL6</accession>
<keyword evidence="1" id="KW-0812">Transmembrane</keyword>
<dbReference type="Pfam" id="PF06985">
    <property type="entry name" value="HET"/>
    <property type="match status" value="2"/>
</dbReference>
<keyword evidence="1" id="KW-1133">Transmembrane helix</keyword>
<dbReference type="EMBL" id="JAADJG010000711">
    <property type="protein sequence ID" value="KAF4438881.1"/>
    <property type="molecule type" value="Genomic_DNA"/>
</dbReference>
<dbReference type="PANTHER" id="PTHR24148">
    <property type="entry name" value="ANKYRIN REPEAT DOMAIN-CONTAINING PROTEIN 39 HOMOLOG-RELATED"/>
    <property type="match status" value="1"/>
</dbReference>
<feature type="transmembrane region" description="Helical" evidence="1">
    <location>
        <begin position="6"/>
        <end position="26"/>
    </location>
</feature>
<keyword evidence="1" id="KW-0472">Membrane</keyword>
<evidence type="ECO:0000256" key="1">
    <source>
        <dbReference type="SAM" id="Phobius"/>
    </source>
</evidence>
<evidence type="ECO:0000313" key="3">
    <source>
        <dbReference type="EMBL" id="KAF4438881.1"/>
    </source>
</evidence>
<reference evidence="3" key="1">
    <citation type="submission" date="2020-01" db="EMBL/GenBank/DDBJ databases">
        <title>Identification and distribution of gene clusters putatively required for synthesis of sphingolipid metabolism inhibitors in phylogenetically diverse species of the filamentous fungus Fusarium.</title>
        <authorList>
            <person name="Kim H.-S."/>
            <person name="Busman M."/>
            <person name="Brown D.W."/>
            <person name="Divon H."/>
            <person name="Uhlig S."/>
            <person name="Proctor R.H."/>
        </authorList>
    </citation>
    <scope>NUCLEOTIDE SEQUENCE</scope>
    <source>
        <strain evidence="3">NRRL 53441</strain>
    </source>
</reference>
<evidence type="ECO:0000259" key="2">
    <source>
        <dbReference type="Pfam" id="PF06985"/>
    </source>
</evidence>
<sequence>MGITFVVVLFWLTSAIYITLALGLLLHDIGYRLLRRIWDKLRDEDDLNAMGKYPPGLRVVYQTYVNRRQAIREEQQQVARLRQRQSMDTMYANLEDGEMRLLILEPGDKDDDIVCGLCICRPTDVLSYQALSYTWGDPTKIENIRCNGQNIKVASNLHQALLRLRHSRHARILWIDALCINQDDTEERGQQVKTMREIYSRARQVLVWLGQGDEISRKAFSHLLHGPRFSVSRELIGFDLGIPYRTRYNFIVDWMYLKGLLERPWFRRLWVLQEVAYGKKVVLIAGEERVDWGRFARSVERLYRTGLLLDESSEKSLAGAVAVIEMENIRHSKKLAQIGKSQTHRSLLSVLLATSSGECSDIRDKIYAVLNLADDYSPERDVEILGPDYNLQPADTFTNFSRWCVGRGDLSMLSCTTRAEGRIGGMLGMEELPSWVPNWTSIGNDSVFVRYLDRVSFQADDGLTLIPHDPPRITEEKELVVFVAVVDVIKEVSSCSTFKRSSTASGSANEVVGSALTNKAWLDECQRLASSVHHSKEEDHKAAVCRTVTAGLTGEGQAIPADFSQTFSEYLQLLGEIATLDRNGTREESRELVIDRYNPQKQLSAVVESSILMWASKRRFATTEGGMTALVPSNARPEDVVAVVAGSKMPLVFRRKPKAPNDCYTVVGEAFVDNLMDGQVVKRQVEYDRASRDEEIRVLRCRRTSTSTSTGPSGCSTVVMGSEFTALRHEIGIDKLSLTACPPFVALSYVWGSPDRDYRLTLCDNSLLPITKSVADALNYVLNDIEDGFIWIDQVCINQNDTEERNQQVAKMGDIYHKACKVFVWLGLEGDGAERVDRIFRDFEKSRVDSTPGTVLREAFILSPESHLNRQAMISIMKLPWFERAWVVQEFMLARKVIIAHGRFRWHPDTMFLVTCLFRDIGRESFSEFLDHEVSYLRKNHPFQIMQNNKEIHEDFYSLLSRMSSDRKVSEPRDLVYAFLALNKDSRIQIQPTYNVPVYRVFIEVARTIIAATGNLDILAVAPRQSHHKSHFSVDFTESFPSWAPNWCCGQLSVPLFYRADRVPFKACSNFSWVKPDPDSDNPDHLVLQGRAIGVVYEASPVVSGMGSRERLNDFVRLEEQEAALRQILRRVTSQFRLTRQRVLRVCISDGSFVPQLSKTVVEQDIKFRQSTGLSEDNLNSLLNVYENGERFGTRSLEKRLLWEYALVLRNRRLFVTTDGRIGLTQNYVKAGDIIIIAHGSATPLVIRAINEKKGTFRLIGQCYLEKAMVGEECDFERWPISSFIIA</sequence>
<organism evidence="3 4">
    <name type="scientific">Fusarium austroafricanum</name>
    <dbReference type="NCBI Taxonomy" id="2364996"/>
    <lineage>
        <taxon>Eukaryota</taxon>
        <taxon>Fungi</taxon>
        <taxon>Dikarya</taxon>
        <taxon>Ascomycota</taxon>
        <taxon>Pezizomycotina</taxon>
        <taxon>Sordariomycetes</taxon>
        <taxon>Hypocreomycetidae</taxon>
        <taxon>Hypocreales</taxon>
        <taxon>Nectriaceae</taxon>
        <taxon>Fusarium</taxon>
        <taxon>Fusarium concolor species complex</taxon>
    </lineage>
</organism>
<feature type="domain" description="Heterokaryon incompatibility" evidence="2">
    <location>
        <begin position="744"/>
        <end position="890"/>
    </location>
</feature>
<evidence type="ECO:0000313" key="4">
    <source>
        <dbReference type="Proteomes" id="UP000605986"/>
    </source>
</evidence>
<dbReference type="InterPro" id="IPR010730">
    <property type="entry name" value="HET"/>
</dbReference>